<dbReference type="EMBL" id="CAIIXF020000008">
    <property type="protein sequence ID" value="CAH1790748.1"/>
    <property type="molecule type" value="Genomic_DNA"/>
</dbReference>
<dbReference type="InterPro" id="IPR027417">
    <property type="entry name" value="P-loop_NTPase"/>
</dbReference>
<comment type="subcellular location">
    <subcellularLocation>
        <location evidence="1">Cytoplasm</location>
        <location evidence="1">Cytoskeleton</location>
    </subcellularLocation>
</comment>
<evidence type="ECO:0000256" key="2">
    <source>
        <dbReference type="ARBA" id="ARBA00022741"/>
    </source>
</evidence>
<comment type="caution">
    <text evidence="8">The sequence shown here is derived from an EMBL/GenBank/DDBJ whole genome shotgun (WGS) entry which is preliminary data.</text>
</comment>
<evidence type="ECO:0000313" key="9">
    <source>
        <dbReference type="Proteomes" id="UP000749559"/>
    </source>
</evidence>
<feature type="region of interest" description="Disordered" evidence="7">
    <location>
        <begin position="678"/>
        <end position="714"/>
    </location>
</feature>
<dbReference type="GO" id="GO:0007018">
    <property type="term" value="P:microtubule-based movement"/>
    <property type="evidence" value="ECO:0007669"/>
    <property type="project" value="InterPro"/>
</dbReference>
<feature type="region of interest" description="Disordered" evidence="7">
    <location>
        <begin position="919"/>
        <end position="961"/>
    </location>
</feature>
<feature type="compositionally biased region" description="Polar residues" evidence="7">
    <location>
        <begin position="773"/>
        <end position="788"/>
    </location>
</feature>
<protein>
    <submittedName>
        <fullName evidence="8">Uncharacterized protein</fullName>
    </submittedName>
</protein>
<feature type="compositionally biased region" description="Low complexity" evidence="7">
    <location>
        <begin position="1618"/>
        <end position="1635"/>
    </location>
</feature>
<dbReference type="GO" id="GO:0005524">
    <property type="term" value="F:ATP binding"/>
    <property type="evidence" value="ECO:0007669"/>
    <property type="project" value="UniProtKB-UniRule"/>
</dbReference>
<feature type="compositionally biased region" description="Basic and acidic residues" evidence="7">
    <location>
        <begin position="1559"/>
        <end position="1575"/>
    </location>
</feature>
<dbReference type="SMART" id="SM00129">
    <property type="entry name" value="KISc"/>
    <property type="match status" value="1"/>
</dbReference>
<feature type="compositionally biased region" description="Low complexity" evidence="7">
    <location>
        <begin position="988"/>
        <end position="1016"/>
    </location>
</feature>
<feature type="region of interest" description="Disordered" evidence="7">
    <location>
        <begin position="413"/>
        <end position="464"/>
    </location>
</feature>
<keyword evidence="4" id="KW-0963">Cytoplasm</keyword>
<feature type="compositionally biased region" description="Polar residues" evidence="7">
    <location>
        <begin position="1387"/>
        <end position="1398"/>
    </location>
</feature>
<evidence type="ECO:0000256" key="4">
    <source>
        <dbReference type="ARBA" id="ARBA00023212"/>
    </source>
</evidence>
<dbReference type="Pfam" id="PF00225">
    <property type="entry name" value="Kinesin"/>
    <property type="match status" value="1"/>
</dbReference>
<proteinExistence type="inferred from homology"/>
<organism evidence="8 9">
    <name type="scientific">Owenia fusiformis</name>
    <name type="common">Polychaete worm</name>
    <dbReference type="NCBI Taxonomy" id="6347"/>
    <lineage>
        <taxon>Eukaryota</taxon>
        <taxon>Metazoa</taxon>
        <taxon>Spiralia</taxon>
        <taxon>Lophotrochozoa</taxon>
        <taxon>Annelida</taxon>
        <taxon>Polychaeta</taxon>
        <taxon>Sedentaria</taxon>
        <taxon>Canalipalpata</taxon>
        <taxon>Sabellida</taxon>
        <taxon>Oweniida</taxon>
        <taxon>Oweniidae</taxon>
        <taxon>Owenia</taxon>
    </lineage>
</organism>
<evidence type="ECO:0000256" key="3">
    <source>
        <dbReference type="ARBA" id="ARBA00022840"/>
    </source>
</evidence>
<dbReference type="GO" id="GO:0008017">
    <property type="term" value="F:microtubule binding"/>
    <property type="evidence" value="ECO:0007669"/>
    <property type="project" value="InterPro"/>
</dbReference>
<dbReference type="PANTHER" id="PTHR21608:SF7">
    <property type="entry name" value="KINESIN-LIKE PROTEIN CG14535"/>
    <property type="match status" value="1"/>
</dbReference>
<keyword evidence="5" id="KW-0505">Motor protein</keyword>
<feature type="region of interest" description="Disordered" evidence="7">
    <location>
        <begin position="1472"/>
        <end position="1711"/>
    </location>
</feature>
<dbReference type="PRINTS" id="PR00380">
    <property type="entry name" value="KINESINHEAVY"/>
</dbReference>
<feature type="region of interest" description="Disordered" evidence="7">
    <location>
        <begin position="973"/>
        <end position="1025"/>
    </location>
</feature>
<dbReference type="InterPro" id="IPR036961">
    <property type="entry name" value="Kinesin_motor_dom_sf"/>
</dbReference>
<feature type="compositionally biased region" description="Basic and acidic residues" evidence="7">
    <location>
        <begin position="875"/>
        <end position="898"/>
    </location>
</feature>
<dbReference type="InterPro" id="IPR001752">
    <property type="entry name" value="Kinesin_motor_dom"/>
</dbReference>
<feature type="region of interest" description="Disordered" evidence="7">
    <location>
        <begin position="1"/>
        <end position="24"/>
    </location>
</feature>
<feature type="region of interest" description="Disordered" evidence="7">
    <location>
        <begin position="752"/>
        <end position="816"/>
    </location>
</feature>
<keyword evidence="6" id="KW-0175">Coiled coil</keyword>
<feature type="compositionally biased region" description="Polar residues" evidence="7">
    <location>
        <begin position="973"/>
        <end position="987"/>
    </location>
</feature>
<feature type="coiled-coil region" evidence="6">
    <location>
        <begin position="1746"/>
        <end position="1773"/>
    </location>
</feature>
<comment type="similarity">
    <text evidence="5">Belongs to the TRAFAC class myosin-kinesin ATPase superfamily. Kinesin family.</text>
</comment>
<sequence>MDQLKRATNKLAMSKKRKKHQGALQQEVPSFLTNFSEMIRLSPPPAPPLLLRGWSGSSSNQVSTKVKVMLRISPSYISARTNHEASVLSVDPRKKQVTVFDPSNVGYATSNKRSVSTAPKMFGFDSVFCEDDSLSEICGSSLIEIIQAVVDGTDGCLFSYGHSKVGKTFTMIGVDDNPQNMGIIPCAVAWLFRLINEQKDRTGARFSVRVSAVEVTGKQEKLKDLLSEVAAGADNGGNTAPGVYLRDDPICGAQLENQSELRAPTAEKAAYYLDAAIAARSAPATEEEARNSHLLFTLHVYQYRVEKVNRGLGGGVAGGRSRLHLIDLGSCSKAKDGSQALSLSALGNVITALLNGQRHVPNRDSKLTQLMRESLGNLSCRTCMIAHVSPNVTRYNESLQVIQLAARIHRMRRRRTSKFSSASSDDSGSSCSDRMYRRRVPRLGTLREGPRSDPEFTDSSEQSCDTVIYVGRNGLPMSDIELTDGESPPKFFRRTSGSRSSGDESSYSNRSGGSGKRMPRTNPMRRGPSPTVEMLLRTQNHPPQLPNMANYQPPPPGQERNNTLPPGSVARIPQYAANPGVQQTHRQYPGSPVPGQPPGQNVYPGGQGPPTSQNIYPGMQGPPTGYPGVHVPYSGANAYPGSQIPHPQPGHPAPINTVTQYHPGAKNMYTTVQADVHSAENQAPPPNSEFWVDGPPMQRQNPAGAVYPKPNKGSEQWIDGPQNFVQADAPMSPIPPRHVKRELYTVQEATHRHLDQSKPPHMPKSHIAEISKPCSQSPKPQITQQSETKSQKDKAYQSLKQSRRTEQSPKLHRKVLEKPMNPSEAWIDGPNEMTINKPKGNVMENPKPCTYIKTAQIRNIGDAKTLQSSPARVHKPTEKTLDTASLKEHTENSSKEEEALLSDQPPSLVKPFVIDWVEKHSTGNPSNKTTTDTCNTTPPRHSSPHRSVTSSKIDPAVGGSGLKYTDIMEMADQQHQQAVTDQPRSQGAASNDASNPASNPASNTASNTSNHSSPASGLYKDNLPPPSSPSLRCAAWIKSLCQSARALEHKGSDSNIETVEITNNLETKIKTKTSCANSVIAQSNDNLMACQTSIETQKIDIDYMNDKITVTTTTEKKNFQEMLCNNRESIYEIELDDNLEQGRRNGEWENDTFSSASLPMTSMSTTYDKAPALTPIEETPASASDILTELKPVDNPKPNCEIHECLDQGGKDVSPTVDICPECNETVSGKHQCEGGSYNTEDSNRKIGLPTCLRVRPDGASNTSLNEIANSKPMFTYGTPLETIESETCSMVSSKDAEAMSQTEDTTSLKADLPSPMSPCVPLSPTLPISPPVCNIRRDVIGQSMEDTRIVSPMATPASERRKKQPPPVPIRTSSRPSTPAVAMSPNLRSKSAPTTPSRLARPLTLAKPSLESIEIDPVVPTAATNSSPIKISKEKSSKLQALKKSLSNQLHFRSSANGTYSANTIAAKNSALPKSPSVKTSTKNSTPQKQTQSKNTTPSKVIPSKIPSSSKIASPSTKSAPSSKTSSPAKSLSSQKTTPTKSRLPIFGSSKPPTSPAKNKDKKDKSKVGNERVSKLMGGKNTKKGNESDSGNDSSASSKEKKFLSPYSFITRPRPASHSSSGHGSDISSNISGHKIPSKKSETSSGYESLVHDITGSSSPHDSTDESSCSDKDRGSPFKMPKKGKWRSKSAPPRANIAQGSPSFSRAWPDTKLKDLEPVTLTDYQHEDLENQQRRRKKEAEVQAVVERRKRINELRDKQAELKEQLGEAKAKLSAGDNAWTCDLRIAALTNREDDEYVEELEKETSILQKIVETCQSRIMMVTSFDITI</sequence>
<keyword evidence="3 5" id="KW-0067">ATP-binding</keyword>
<feature type="binding site" evidence="5">
    <location>
        <begin position="161"/>
        <end position="168"/>
    </location>
    <ligand>
        <name>ATP</name>
        <dbReference type="ChEBI" id="CHEBI:30616"/>
    </ligand>
</feature>
<feature type="compositionally biased region" description="Low complexity" evidence="7">
    <location>
        <begin position="418"/>
        <end position="433"/>
    </location>
</feature>
<dbReference type="Proteomes" id="UP000749559">
    <property type="component" value="Unassembled WGS sequence"/>
</dbReference>
<evidence type="ECO:0000256" key="1">
    <source>
        <dbReference type="ARBA" id="ARBA00004245"/>
    </source>
</evidence>
<evidence type="ECO:0000256" key="5">
    <source>
        <dbReference type="PROSITE-ProRule" id="PRU00283"/>
    </source>
</evidence>
<evidence type="ECO:0000256" key="6">
    <source>
        <dbReference type="SAM" id="Coils"/>
    </source>
</evidence>
<feature type="compositionally biased region" description="Low complexity" evidence="7">
    <location>
        <begin position="1589"/>
        <end position="1598"/>
    </location>
</feature>
<reference evidence="8" key="1">
    <citation type="submission" date="2022-03" db="EMBL/GenBank/DDBJ databases">
        <authorList>
            <person name="Martin C."/>
        </authorList>
    </citation>
    <scope>NUCLEOTIDE SEQUENCE</scope>
</reference>
<feature type="compositionally biased region" description="Polar residues" evidence="7">
    <location>
        <begin position="1478"/>
        <end position="1497"/>
    </location>
</feature>
<name>A0A8J1U3K5_OWEFU</name>
<dbReference type="InterPro" id="IPR027640">
    <property type="entry name" value="Kinesin-like_fam"/>
</dbReference>
<keyword evidence="9" id="KW-1185">Reference proteome</keyword>
<dbReference type="SUPFAM" id="SSF52540">
    <property type="entry name" value="P-loop containing nucleoside triphosphate hydrolases"/>
    <property type="match status" value="1"/>
</dbReference>
<keyword evidence="2 5" id="KW-0547">Nucleotide-binding</keyword>
<evidence type="ECO:0000256" key="7">
    <source>
        <dbReference type="SAM" id="MobiDB-lite"/>
    </source>
</evidence>
<keyword evidence="4" id="KW-0206">Cytoskeleton</keyword>
<feature type="compositionally biased region" description="Low complexity" evidence="7">
    <location>
        <begin position="1498"/>
        <end position="1535"/>
    </location>
</feature>
<dbReference type="OrthoDB" id="8862460at2759"/>
<feature type="compositionally biased region" description="Low complexity" evidence="7">
    <location>
        <begin position="494"/>
        <end position="511"/>
    </location>
</feature>
<feature type="compositionally biased region" description="Basic and acidic residues" evidence="7">
    <location>
        <begin position="803"/>
        <end position="816"/>
    </location>
</feature>
<feature type="region of interest" description="Disordered" evidence="7">
    <location>
        <begin position="1344"/>
        <end position="1403"/>
    </location>
</feature>
<dbReference type="GO" id="GO:0003777">
    <property type="term" value="F:microtubule motor activity"/>
    <property type="evidence" value="ECO:0007669"/>
    <property type="project" value="InterPro"/>
</dbReference>
<gene>
    <name evidence="8" type="ORF">OFUS_LOCUS15920</name>
</gene>
<evidence type="ECO:0000313" key="8">
    <source>
        <dbReference type="EMBL" id="CAH1790748.1"/>
    </source>
</evidence>
<feature type="region of interest" description="Disordered" evidence="7">
    <location>
        <begin position="864"/>
        <end position="906"/>
    </location>
</feature>
<dbReference type="GO" id="GO:0005856">
    <property type="term" value="C:cytoskeleton"/>
    <property type="evidence" value="ECO:0007669"/>
    <property type="project" value="UniProtKB-SubCell"/>
</dbReference>
<accession>A0A8J1U3K5</accession>
<dbReference type="Gene3D" id="3.40.850.10">
    <property type="entry name" value="Kinesin motor domain"/>
    <property type="match status" value="1"/>
</dbReference>
<dbReference type="PANTHER" id="PTHR21608">
    <property type="entry name" value="KINESIN-LIKE PROTEIN CG14535"/>
    <property type="match status" value="1"/>
</dbReference>
<dbReference type="PROSITE" id="PS50067">
    <property type="entry name" value="KINESIN_MOTOR_2"/>
    <property type="match status" value="1"/>
</dbReference>
<feature type="region of interest" description="Disordered" evidence="7">
    <location>
        <begin position="476"/>
        <end position="661"/>
    </location>
</feature>
<feature type="compositionally biased region" description="Polar residues" evidence="7">
    <location>
        <begin position="537"/>
        <end position="550"/>
    </location>
</feature>